<protein>
    <submittedName>
        <fullName evidence="15">Cytochrome b562</fullName>
    </submittedName>
</protein>
<evidence type="ECO:0000313" key="15">
    <source>
        <dbReference type="EMBL" id="EKE45705.1"/>
    </source>
</evidence>
<keyword evidence="10" id="KW-0408">Iron</keyword>
<dbReference type="GO" id="GO:0009055">
    <property type="term" value="F:electron transfer activity"/>
    <property type="evidence" value="ECO:0007669"/>
    <property type="project" value="InterPro"/>
</dbReference>
<evidence type="ECO:0000256" key="8">
    <source>
        <dbReference type="ARBA" id="ARBA00022982"/>
    </source>
</evidence>
<comment type="similarity">
    <text evidence="12">Belongs to the cytochrome b561 family.</text>
</comment>
<proteinExistence type="inferred from homology"/>
<dbReference type="PANTHER" id="PTHR30529">
    <property type="entry name" value="CYTOCHROME B561"/>
    <property type="match status" value="1"/>
</dbReference>
<keyword evidence="4" id="KW-1003">Cell membrane</keyword>
<evidence type="ECO:0000313" key="16">
    <source>
        <dbReference type="Proteomes" id="UP000006765"/>
    </source>
</evidence>
<keyword evidence="7" id="KW-0479">Metal-binding</keyword>
<dbReference type="InterPro" id="IPR016174">
    <property type="entry name" value="Di-haem_cyt_TM"/>
</dbReference>
<dbReference type="PANTHER" id="PTHR30529:SF7">
    <property type="entry name" value="CYTOCHROME B561 BACTERIAL_NI-HYDROGENASE DOMAIN-CONTAINING PROTEIN"/>
    <property type="match status" value="1"/>
</dbReference>
<sequence length="168" mass="18378">MPHTVPGPAFIRAYRPSQIGMHWLIVGLVAMQFLTGQGMAAWFEAPQTRMETTAGTAWVHGIIGTSILIAMLYRLGLRRAFGAPPPPPNEPSIIQKVSRANHYLFYIFLIGMPIAGLTAILTGSEVVAEIHAWAALILLALIAAHILGALWHLVKRDGVVSRMTSRDY</sequence>
<keyword evidence="11 13" id="KW-0472">Membrane</keyword>
<feature type="transmembrane region" description="Helical" evidence="13">
    <location>
        <begin position="55"/>
        <end position="73"/>
    </location>
</feature>
<gene>
    <name evidence="15" type="ORF">OCGS_0322</name>
</gene>
<dbReference type="SUPFAM" id="SSF81342">
    <property type="entry name" value="Transmembrane di-heme cytochromes"/>
    <property type="match status" value="1"/>
</dbReference>
<feature type="transmembrane region" description="Helical" evidence="13">
    <location>
        <begin position="103"/>
        <end position="124"/>
    </location>
</feature>
<evidence type="ECO:0000256" key="4">
    <source>
        <dbReference type="ARBA" id="ARBA00022475"/>
    </source>
</evidence>
<evidence type="ECO:0000256" key="9">
    <source>
        <dbReference type="ARBA" id="ARBA00022989"/>
    </source>
</evidence>
<dbReference type="OrthoDB" id="8156287at2"/>
<comment type="caution">
    <text evidence="15">The sequence shown here is derived from an EMBL/GenBank/DDBJ whole genome shotgun (WGS) entry which is preliminary data.</text>
</comment>
<keyword evidence="6 13" id="KW-0812">Transmembrane</keyword>
<evidence type="ECO:0000256" key="2">
    <source>
        <dbReference type="ARBA" id="ARBA00004651"/>
    </source>
</evidence>
<comment type="subcellular location">
    <subcellularLocation>
        <location evidence="2">Cell membrane</location>
        <topology evidence="2">Multi-pass membrane protein</topology>
    </subcellularLocation>
</comment>
<feature type="transmembrane region" description="Helical" evidence="13">
    <location>
        <begin position="130"/>
        <end position="154"/>
    </location>
</feature>
<dbReference type="GO" id="GO:0005886">
    <property type="term" value="C:plasma membrane"/>
    <property type="evidence" value="ECO:0007669"/>
    <property type="project" value="UniProtKB-SubCell"/>
</dbReference>
<feature type="domain" description="Cytochrome b561 bacterial/Ni-hydrogenase" evidence="14">
    <location>
        <begin position="14"/>
        <end position="165"/>
    </location>
</feature>
<evidence type="ECO:0000256" key="13">
    <source>
        <dbReference type="SAM" id="Phobius"/>
    </source>
</evidence>
<keyword evidence="9 13" id="KW-1133">Transmembrane helix</keyword>
<evidence type="ECO:0000256" key="11">
    <source>
        <dbReference type="ARBA" id="ARBA00023136"/>
    </source>
</evidence>
<keyword evidence="16" id="KW-1185">Reference proteome</keyword>
<dbReference type="EMBL" id="AMGO01000006">
    <property type="protein sequence ID" value="EKE45705.1"/>
    <property type="molecule type" value="Genomic_DNA"/>
</dbReference>
<evidence type="ECO:0000256" key="5">
    <source>
        <dbReference type="ARBA" id="ARBA00022617"/>
    </source>
</evidence>
<name>K2I9S6_9RHOB</name>
<accession>K2I9S6</accession>
<organism evidence="15 16">
    <name type="scientific">Oceaniovalibus guishaninsula JLT2003</name>
    <dbReference type="NCBI Taxonomy" id="1231392"/>
    <lineage>
        <taxon>Bacteria</taxon>
        <taxon>Pseudomonadati</taxon>
        <taxon>Pseudomonadota</taxon>
        <taxon>Alphaproteobacteria</taxon>
        <taxon>Rhodobacterales</taxon>
        <taxon>Roseobacteraceae</taxon>
        <taxon>Oceaniovalibus</taxon>
    </lineage>
</organism>
<evidence type="ECO:0000256" key="10">
    <source>
        <dbReference type="ARBA" id="ARBA00023004"/>
    </source>
</evidence>
<keyword evidence="3" id="KW-0813">Transport</keyword>
<dbReference type="InterPro" id="IPR052168">
    <property type="entry name" value="Cytochrome_b561_oxidase"/>
</dbReference>
<evidence type="ECO:0000256" key="1">
    <source>
        <dbReference type="ARBA" id="ARBA00001970"/>
    </source>
</evidence>
<evidence type="ECO:0000256" key="6">
    <source>
        <dbReference type="ARBA" id="ARBA00022692"/>
    </source>
</evidence>
<dbReference type="GO" id="GO:0020037">
    <property type="term" value="F:heme binding"/>
    <property type="evidence" value="ECO:0007669"/>
    <property type="project" value="TreeGrafter"/>
</dbReference>
<feature type="transmembrane region" description="Helical" evidence="13">
    <location>
        <begin position="21"/>
        <end position="43"/>
    </location>
</feature>
<dbReference type="InterPro" id="IPR011577">
    <property type="entry name" value="Cyt_b561_bac/Ni-Hgenase"/>
</dbReference>
<evidence type="ECO:0000259" key="14">
    <source>
        <dbReference type="Pfam" id="PF01292"/>
    </source>
</evidence>
<dbReference type="GO" id="GO:0022904">
    <property type="term" value="P:respiratory electron transport chain"/>
    <property type="evidence" value="ECO:0007669"/>
    <property type="project" value="InterPro"/>
</dbReference>
<evidence type="ECO:0000256" key="3">
    <source>
        <dbReference type="ARBA" id="ARBA00022448"/>
    </source>
</evidence>
<dbReference type="Pfam" id="PF01292">
    <property type="entry name" value="Ni_hydr_CYTB"/>
    <property type="match status" value="1"/>
</dbReference>
<dbReference type="eggNOG" id="COG3038">
    <property type="taxonomic scope" value="Bacteria"/>
</dbReference>
<keyword evidence="8" id="KW-0249">Electron transport</keyword>
<comment type="cofactor">
    <cofactor evidence="1">
        <name>heme b</name>
        <dbReference type="ChEBI" id="CHEBI:60344"/>
    </cofactor>
</comment>
<dbReference type="Proteomes" id="UP000006765">
    <property type="component" value="Unassembled WGS sequence"/>
</dbReference>
<reference evidence="15 16" key="1">
    <citation type="journal article" date="2012" name="J. Bacteriol.">
        <title>Draft Genome Sequence of Oceaniovalibus guishaninsula JLT2003T.</title>
        <authorList>
            <person name="Tang K."/>
            <person name="Liu K."/>
            <person name="Jiao N."/>
        </authorList>
    </citation>
    <scope>NUCLEOTIDE SEQUENCE [LARGE SCALE GENOMIC DNA]</scope>
    <source>
        <strain evidence="15 16">JLT2003</strain>
    </source>
</reference>
<keyword evidence="5" id="KW-0349">Heme</keyword>
<dbReference type="AlphaFoldDB" id="K2I9S6"/>
<dbReference type="RefSeq" id="WP_007425475.1">
    <property type="nucleotide sequence ID" value="NZ_AMGO01000006.1"/>
</dbReference>
<evidence type="ECO:0000256" key="12">
    <source>
        <dbReference type="ARBA" id="ARBA00037975"/>
    </source>
</evidence>
<dbReference type="GO" id="GO:0046872">
    <property type="term" value="F:metal ion binding"/>
    <property type="evidence" value="ECO:0007669"/>
    <property type="project" value="UniProtKB-KW"/>
</dbReference>
<evidence type="ECO:0000256" key="7">
    <source>
        <dbReference type="ARBA" id="ARBA00022723"/>
    </source>
</evidence>